<feature type="region of interest" description="Disordered" evidence="1">
    <location>
        <begin position="95"/>
        <end position="118"/>
    </location>
</feature>
<protein>
    <submittedName>
        <fullName evidence="2">Uncharacterized protein</fullName>
    </submittedName>
</protein>
<name>A0ABW0SF25_9RHOB</name>
<evidence type="ECO:0000313" key="2">
    <source>
        <dbReference type="EMBL" id="MFC5567510.1"/>
    </source>
</evidence>
<accession>A0ABW0SF25</accession>
<evidence type="ECO:0000256" key="1">
    <source>
        <dbReference type="SAM" id="MobiDB-lite"/>
    </source>
</evidence>
<keyword evidence="3" id="KW-1185">Reference proteome</keyword>
<sequence length="118" mass="12484">MADALAPASARDIDPLTLWIRIEAGAANSARLLLRTEALHRALGDVRELLPEVIAIALGEASPASRAQAEQRLAVLLRRIDFALAADAFAGHVRPVGRDPDTMPARATPTQEPPHAAG</sequence>
<reference evidence="3" key="1">
    <citation type="journal article" date="2019" name="Int. J. Syst. Evol. Microbiol.">
        <title>The Global Catalogue of Microorganisms (GCM) 10K type strain sequencing project: providing services to taxonomists for standard genome sequencing and annotation.</title>
        <authorList>
            <consortium name="The Broad Institute Genomics Platform"/>
            <consortium name="The Broad Institute Genome Sequencing Center for Infectious Disease"/>
            <person name="Wu L."/>
            <person name="Ma J."/>
        </authorList>
    </citation>
    <scope>NUCLEOTIDE SEQUENCE [LARGE SCALE GENOMIC DNA]</scope>
    <source>
        <strain evidence="3">KACC 11588</strain>
    </source>
</reference>
<organism evidence="2 3">
    <name type="scientific">Rubellimicrobium aerolatum</name>
    <dbReference type="NCBI Taxonomy" id="490979"/>
    <lineage>
        <taxon>Bacteria</taxon>
        <taxon>Pseudomonadati</taxon>
        <taxon>Pseudomonadota</taxon>
        <taxon>Alphaproteobacteria</taxon>
        <taxon>Rhodobacterales</taxon>
        <taxon>Roseobacteraceae</taxon>
        <taxon>Rubellimicrobium</taxon>
    </lineage>
</organism>
<comment type="caution">
    <text evidence="2">The sequence shown here is derived from an EMBL/GenBank/DDBJ whole genome shotgun (WGS) entry which is preliminary data.</text>
</comment>
<gene>
    <name evidence="2" type="ORF">ACFPOC_13940</name>
</gene>
<dbReference type="Proteomes" id="UP001596056">
    <property type="component" value="Unassembled WGS sequence"/>
</dbReference>
<dbReference type="EMBL" id="JBHSNA010000015">
    <property type="protein sequence ID" value="MFC5567510.1"/>
    <property type="molecule type" value="Genomic_DNA"/>
</dbReference>
<proteinExistence type="predicted"/>
<evidence type="ECO:0000313" key="3">
    <source>
        <dbReference type="Proteomes" id="UP001596056"/>
    </source>
</evidence>
<dbReference type="RefSeq" id="WP_209841073.1">
    <property type="nucleotide sequence ID" value="NZ_JAGGJP010000009.1"/>
</dbReference>